<gene>
    <name evidence="15" type="ORF">C1645_783497</name>
</gene>
<dbReference type="GO" id="GO:0005634">
    <property type="term" value="C:nucleus"/>
    <property type="evidence" value="ECO:0007669"/>
    <property type="project" value="TreeGrafter"/>
</dbReference>
<keyword evidence="5" id="KW-0548">Nucleotidyltransferase</keyword>
<keyword evidence="9" id="KW-0460">Magnesium</keyword>
<dbReference type="InterPro" id="IPR043128">
    <property type="entry name" value="Rev_trsase/Diguanyl_cyclase"/>
</dbReference>
<keyword evidence="7" id="KW-0479">Metal-binding</keyword>
<evidence type="ECO:0000256" key="6">
    <source>
        <dbReference type="ARBA" id="ARBA00022705"/>
    </source>
</evidence>
<comment type="caution">
    <text evidence="15">The sequence shown here is derived from an EMBL/GenBank/DDBJ whole genome shotgun (WGS) entry which is preliminary data.</text>
</comment>
<evidence type="ECO:0000256" key="2">
    <source>
        <dbReference type="ARBA" id="ARBA00012417"/>
    </source>
</evidence>
<dbReference type="AlphaFoldDB" id="A0A397SFI1"/>
<dbReference type="Gene3D" id="1.10.150.20">
    <property type="entry name" value="5' to 3' exonuclease, C-terminal subdomain"/>
    <property type="match status" value="1"/>
</dbReference>
<dbReference type="Gene3D" id="3.30.70.270">
    <property type="match status" value="1"/>
</dbReference>
<dbReference type="InterPro" id="IPR036775">
    <property type="entry name" value="DNA_pol_Y-fam_lit_finger_sf"/>
</dbReference>
<keyword evidence="8" id="KW-0227">DNA damage</keyword>
<name>A0A397SFI1_9GLOM</name>
<dbReference type="InterPro" id="IPR022880">
    <property type="entry name" value="DNApol_IV"/>
</dbReference>
<dbReference type="InterPro" id="IPR017961">
    <property type="entry name" value="DNA_pol_Y-fam_little_finger"/>
</dbReference>
<feature type="region of interest" description="Disordered" evidence="13">
    <location>
        <begin position="721"/>
        <end position="741"/>
    </location>
</feature>
<dbReference type="GO" id="GO:0003887">
    <property type="term" value="F:DNA-directed DNA polymerase activity"/>
    <property type="evidence" value="ECO:0007669"/>
    <property type="project" value="UniProtKB-KW"/>
</dbReference>
<keyword evidence="10" id="KW-0239">DNA-directed DNA polymerase</keyword>
<accession>A0A397SFI1</accession>
<feature type="compositionally biased region" description="Basic residues" evidence="13">
    <location>
        <begin position="721"/>
        <end position="735"/>
    </location>
</feature>
<dbReference type="GO" id="GO:0003684">
    <property type="term" value="F:damaged DNA binding"/>
    <property type="evidence" value="ECO:0007669"/>
    <property type="project" value="InterPro"/>
</dbReference>
<dbReference type="OrthoDB" id="1747274at2759"/>
<dbReference type="Pfam" id="PF11799">
    <property type="entry name" value="IMS_C"/>
    <property type="match status" value="1"/>
</dbReference>
<comment type="catalytic activity">
    <reaction evidence="12">
        <text>DNA(n) + a 2'-deoxyribonucleoside 5'-triphosphate = DNA(n+1) + diphosphate</text>
        <dbReference type="Rhea" id="RHEA:22508"/>
        <dbReference type="Rhea" id="RHEA-COMP:17339"/>
        <dbReference type="Rhea" id="RHEA-COMP:17340"/>
        <dbReference type="ChEBI" id="CHEBI:33019"/>
        <dbReference type="ChEBI" id="CHEBI:61560"/>
        <dbReference type="ChEBI" id="CHEBI:173112"/>
        <dbReference type="EC" id="2.7.7.7"/>
    </reaction>
</comment>
<dbReference type="EMBL" id="QKYT01000470">
    <property type="protein sequence ID" value="RIA84768.1"/>
    <property type="molecule type" value="Genomic_DNA"/>
</dbReference>
<evidence type="ECO:0000256" key="12">
    <source>
        <dbReference type="ARBA" id="ARBA00049244"/>
    </source>
</evidence>
<dbReference type="Pfam" id="PF00817">
    <property type="entry name" value="IMS"/>
    <property type="match status" value="1"/>
</dbReference>
<dbReference type="InterPro" id="IPR043502">
    <property type="entry name" value="DNA/RNA_pol_sf"/>
</dbReference>
<organism evidence="15 16">
    <name type="scientific">Glomus cerebriforme</name>
    <dbReference type="NCBI Taxonomy" id="658196"/>
    <lineage>
        <taxon>Eukaryota</taxon>
        <taxon>Fungi</taxon>
        <taxon>Fungi incertae sedis</taxon>
        <taxon>Mucoromycota</taxon>
        <taxon>Glomeromycotina</taxon>
        <taxon>Glomeromycetes</taxon>
        <taxon>Glomerales</taxon>
        <taxon>Glomeraceae</taxon>
        <taxon>Glomus</taxon>
    </lineage>
</organism>
<dbReference type="PANTHER" id="PTHR11076:SF33">
    <property type="entry name" value="DNA POLYMERASE KAPPA"/>
    <property type="match status" value="1"/>
</dbReference>
<keyword evidence="6" id="KW-0235">DNA replication</keyword>
<dbReference type="GO" id="GO:0006281">
    <property type="term" value="P:DNA repair"/>
    <property type="evidence" value="ECO:0007669"/>
    <property type="project" value="UniProtKB-KW"/>
</dbReference>
<evidence type="ECO:0000259" key="14">
    <source>
        <dbReference type="PROSITE" id="PS50173"/>
    </source>
</evidence>
<dbReference type="GO" id="GO:0042276">
    <property type="term" value="P:error-prone translesion synthesis"/>
    <property type="evidence" value="ECO:0007669"/>
    <property type="project" value="TreeGrafter"/>
</dbReference>
<dbReference type="SUPFAM" id="SSF100879">
    <property type="entry name" value="Lesion bypass DNA polymerase (Y-family), little finger domain"/>
    <property type="match status" value="1"/>
</dbReference>
<dbReference type="STRING" id="658196.A0A397SFI1"/>
<dbReference type="EC" id="2.7.7.7" evidence="2"/>
<dbReference type="NCBIfam" id="NF002677">
    <property type="entry name" value="PRK02406.1"/>
    <property type="match status" value="1"/>
</dbReference>
<dbReference type="GO" id="GO:0046872">
    <property type="term" value="F:metal ion binding"/>
    <property type="evidence" value="ECO:0007669"/>
    <property type="project" value="UniProtKB-KW"/>
</dbReference>
<evidence type="ECO:0000256" key="5">
    <source>
        <dbReference type="ARBA" id="ARBA00022695"/>
    </source>
</evidence>
<comment type="similarity">
    <text evidence="1">Belongs to the DNA polymerase type-Y family.</text>
</comment>
<dbReference type="Pfam" id="PF11798">
    <property type="entry name" value="IMS_HHH"/>
    <property type="match status" value="1"/>
</dbReference>
<keyword evidence="11" id="KW-0234">DNA repair</keyword>
<dbReference type="Proteomes" id="UP000265703">
    <property type="component" value="Unassembled WGS sequence"/>
</dbReference>
<dbReference type="GO" id="GO:0006260">
    <property type="term" value="P:DNA replication"/>
    <property type="evidence" value="ECO:0007669"/>
    <property type="project" value="UniProtKB-KW"/>
</dbReference>
<dbReference type="CDD" id="cd03586">
    <property type="entry name" value="PolY_Pol_IV_kappa"/>
    <property type="match status" value="1"/>
</dbReference>
<proteinExistence type="inferred from homology"/>
<feature type="domain" description="UmuC" evidence="14">
    <location>
        <begin position="141"/>
        <end position="321"/>
    </location>
</feature>
<evidence type="ECO:0000256" key="10">
    <source>
        <dbReference type="ARBA" id="ARBA00022932"/>
    </source>
</evidence>
<evidence type="ECO:0000256" key="11">
    <source>
        <dbReference type="ARBA" id="ARBA00023204"/>
    </source>
</evidence>
<dbReference type="SUPFAM" id="SSF56672">
    <property type="entry name" value="DNA/RNA polymerases"/>
    <property type="match status" value="1"/>
</dbReference>
<keyword evidence="16" id="KW-1185">Reference proteome</keyword>
<sequence>MDRDEIFGLNPEDALGFLFANDNDAAKASASFSADGNNNINEVIQGGSKLEPEEKRVELITHKAGFDKVNQTKVNEILKKLEENSKFGRLKAKKDAELQENIQEQRRIFERLQAKDLTFVKSRVQNCIDRIEQKRDLSKYIVCVDMDAYYASIEERDNPALVNGPMGVGDSAMLCTANYTARKFGVRSGMPGYFAKVLCPQIVIVKPNFEKYTAVSRQIRTIFARYDPNFSAMSLDEAFLDLTSYVQNYDRTPEDVVQQIRNEIYDETKLTASAGIAANKLLAKVCADVKKPNGQFRLANDKNIIIEFLRDLPVRKICGIGQVAAKVLNGAFNIHTCGELLDKLVYINMLFSEHSFNFYMRAALGIGSSGISTNYTRKSISTSRTFAPTNDVKSFYKYLRHISEELAQRLDQENLEGQTIAVIFKMQTFEQFTRQKALTRYVSFQHDLYSYSKTILDKEVPTSLRLLGIRITNLRDKNISNVMSVKRYFAIKEDTIANKYVSPVWQEVDALNNALSSSYATNPVQDSLRNYEMLQLPSNSTSSQDDDIFPIPESQKTSLSSNIFAAKTRTPSRNRIDNGQSQDSTSILGDIANITLIKELSIPDDLENFSTKFERAGENVIESRIDSNTRKRALEDLEDVSKSSIISGSLALKRRLINSNQDPTQVNDNRSCVEDASATQEEGYPWNCPICNRHFDNPTRMRINSHLEACSAPRFPNTKISKVRGYGRGRGRGRRRDGPQYLPQPTLTLHNFFPSSHIRT</sequence>
<protein>
    <recommendedName>
        <fullName evidence="3">DNA polymerase kappa</fullName>
        <ecNumber evidence="2">2.7.7.7</ecNumber>
    </recommendedName>
</protein>
<keyword evidence="4" id="KW-0808">Transferase</keyword>
<evidence type="ECO:0000256" key="1">
    <source>
        <dbReference type="ARBA" id="ARBA00010945"/>
    </source>
</evidence>
<dbReference type="InterPro" id="IPR024728">
    <property type="entry name" value="PolY_HhH_motif"/>
</dbReference>
<reference evidence="15 16" key="1">
    <citation type="submission" date="2018-06" db="EMBL/GenBank/DDBJ databases">
        <title>Comparative genomics reveals the genomic features of Rhizophagus irregularis, R. cerebriforme, R. diaphanum and Gigaspora rosea, and their symbiotic lifestyle signature.</title>
        <authorList>
            <person name="Morin E."/>
            <person name="San Clemente H."/>
            <person name="Chen E.C.H."/>
            <person name="De La Providencia I."/>
            <person name="Hainaut M."/>
            <person name="Kuo A."/>
            <person name="Kohler A."/>
            <person name="Murat C."/>
            <person name="Tang N."/>
            <person name="Roy S."/>
            <person name="Loubradou J."/>
            <person name="Henrissat B."/>
            <person name="Grigoriev I.V."/>
            <person name="Corradi N."/>
            <person name="Roux C."/>
            <person name="Martin F.M."/>
        </authorList>
    </citation>
    <scope>NUCLEOTIDE SEQUENCE [LARGE SCALE GENOMIC DNA]</scope>
    <source>
        <strain evidence="15 16">DAOM 227022</strain>
    </source>
</reference>
<evidence type="ECO:0000256" key="9">
    <source>
        <dbReference type="ARBA" id="ARBA00022842"/>
    </source>
</evidence>
<evidence type="ECO:0000313" key="15">
    <source>
        <dbReference type="EMBL" id="RIA84768.1"/>
    </source>
</evidence>
<evidence type="ECO:0000256" key="13">
    <source>
        <dbReference type="SAM" id="MobiDB-lite"/>
    </source>
</evidence>
<evidence type="ECO:0000313" key="16">
    <source>
        <dbReference type="Proteomes" id="UP000265703"/>
    </source>
</evidence>
<evidence type="ECO:0000256" key="4">
    <source>
        <dbReference type="ARBA" id="ARBA00022679"/>
    </source>
</evidence>
<dbReference type="PANTHER" id="PTHR11076">
    <property type="entry name" value="DNA REPAIR POLYMERASE UMUC / TRANSFERASE FAMILY MEMBER"/>
    <property type="match status" value="1"/>
</dbReference>
<dbReference type="Gene3D" id="1.10.150.810">
    <property type="match status" value="1"/>
</dbReference>
<dbReference type="Gene3D" id="3.30.1490.100">
    <property type="entry name" value="DNA polymerase, Y-family, little finger domain"/>
    <property type="match status" value="1"/>
</dbReference>
<dbReference type="InterPro" id="IPR050116">
    <property type="entry name" value="DNA_polymerase-Y"/>
</dbReference>
<dbReference type="FunFam" id="3.30.1490.100:FF:000004">
    <property type="entry name" value="DNA polymerase IV"/>
    <property type="match status" value="1"/>
</dbReference>
<evidence type="ECO:0000256" key="8">
    <source>
        <dbReference type="ARBA" id="ARBA00022763"/>
    </source>
</evidence>
<dbReference type="PROSITE" id="PS50173">
    <property type="entry name" value="UMUC"/>
    <property type="match status" value="1"/>
</dbReference>
<dbReference type="FunFam" id="3.30.70.270:FF:000014">
    <property type="entry name" value="DNA polymerase kappa subunit"/>
    <property type="match status" value="1"/>
</dbReference>
<evidence type="ECO:0000256" key="3">
    <source>
        <dbReference type="ARBA" id="ARBA00016178"/>
    </source>
</evidence>
<dbReference type="Gene3D" id="3.40.1170.60">
    <property type="match status" value="1"/>
</dbReference>
<dbReference type="InterPro" id="IPR001126">
    <property type="entry name" value="UmuC"/>
</dbReference>
<evidence type="ECO:0000256" key="7">
    <source>
        <dbReference type="ARBA" id="ARBA00022723"/>
    </source>
</evidence>
<dbReference type="GO" id="GO:0070987">
    <property type="term" value="P:error-free translesion synthesis"/>
    <property type="evidence" value="ECO:0007669"/>
    <property type="project" value="UniProtKB-ARBA"/>
</dbReference>